<sequence length="1024" mass="104071">MIRFVGRRARAQWPLLAALLAVVAIGATLLGTCALLVTRTGERALEVVAARADPDDTRVTAFTVDMKGADARSVAADTRALLTQTLSPFASTTVARASSAIRSLPSAPEGNGSAAETYLAAVEDLPARAQLVDGRWPGAPGEAVILESTARVLGLKPGDRVGLGAELRQDPAAAVAVTVVGVARPLGGTGWDRDPLGGAGYDFAFQDGRSMQPVHAYGPFLVTIEDLLAGASTIERLEVTARPDLSRADRADLDAVTTSITGADRRLDRTLGDRVRIQRVESFLPATLRQAREQQQVTVAAVLAVAVVGAVLTATALALAGRLTAGVRSTESDLLSALGISRGQFAAAAGVEALVLAGLAAAVAVPASAAVHAWLTHLPPLVDAGLAASPRVTGWQVLAVVAGAAGLAAVLVVPASQRRFARSGADLLLLAFAVVGYWQLATQPSGSGTRADVVRVAAPALLLTAGAALALRVAVPVLKAADRMARRSRGLAWPLAAFEAARRPHAVAAGLLISLACAAGTFGTAFDATWQRSQHDQADLSVGTDLALRVAAPPASGDGEAVSAATGGTVSPAVDRGIAVGQWVGGGGAAPRLVALDTGRAASLLRGRSGKGSEWTHVSAGLVPVAPVVGAPVPAGLSISGTSTGTGPVLVSPRLLVQDGTGLRTSCTGDPFPLDGRPHPLPGCAGRLVAVFLSMTSTEVEPSPAAVAVTLTMPGGSGPWHAFSAPPEPGRLSNPAVAATPTALTLTADAQFYGVYDSPRTLVATAFEDPGSVPVAVSERFAAELKVGTGSRVSLTVGTTSVTALITAVVPSVPGAPGASAILADVDLLSRAVIRGGDPTFPMDAWWVGNPRADAPERLAGLHLGAVTTRAGETARLTGSPPRAGLPAALRLLVPAAALLLFAGIALHVTFDLRARAVEVARLRGLGVSRREIRAVLLGQHAAVLLPPLLAGAFVGALATWLVAPHMIRSDTGAEPVPVVLPHWPWGREAVLFAVLLAGCAVAVTVVATLQSRRADAADLRVTA</sequence>
<feature type="domain" description="ABC3 transporter permease C-terminal" evidence="8">
    <location>
        <begin position="897"/>
        <end position="1011"/>
    </location>
</feature>
<dbReference type="RefSeq" id="WP_203930846.1">
    <property type="nucleotide sequence ID" value="NZ_BOPH01000083.1"/>
</dbReference>
<evidence type="ECO:0000313" key="10">
    <source>
        <dbReference type="Proteomes" id="UP000635606"/>
    </source>
</evidence>
<evidence type="ECO:0000256" key="6">
    <source>
        <dbReference type="ARBA" id="ARBA00038076"/>
    </source>
</evidence>
<dbReference type="InterPro" id="IPR003838">
    <property type="entry name" value="ABC3_permease_C"/>
</dbReference>
<dbReference type="PANTHER" id="PTHR30572:SF4">
    <property type="entry name" value="ABC TRANSPORTER PERMEASE YTRF"/>
    <property type="match status" value="1"/>
</dbReference>
<feature type="transmembrane region" description="Helical" evidence="7">
    <location>
        <begin position="420"/>
        <end position="440"/>
    </location>
</feature>
<comment type="subcellular location">
    <subcellularLocation>
        <location evidence="1">Cell membrane</location>
        <topology evidence="1">Multi-pass membrane protein</topology>
    </subcellularLocation>
</comment>
<keyword evidence="5 7" id="KW-0472">Membrane</keyword>
<comment type="caution">
    <text evidence="9">The sequence shown here is derived from an EMBL/GenBank/DDBJ whole genome shotgun (WGS) entry which is preliminary data.</text>
</comment>
<evidence type="ECO:0000256" key="1">
    <source>
        <dbReference type="ARBA" id="ARBA00004651"/>
    </source>
</evidence>
<feature type="transmembrane region" description="Helical" evidence="7">
    <location>
        <begin position="506"/>
        <end position="526"/>
    </location>
</feature>
<evidence type="ECO:0000256" key="7">
    <source>
        <dbReference type="SAM" id="Phobius"/>
    </source>
</evidence>
<comment type="similarity">
    <text evidence="6">Belongs to the ABC-4 integral membrane protein family.</text>
</comment>
<feature type="transmembrane region" description="Helical" evidence="7">
    <location>
        <begin position="299"/>
        <end position="324"/>
    </location>
</feature>
<feature type="transmembrane region" description="Helical" evidence="7">
    <location>
        <begin position="990"/>
        <end position="1010"/>
    </location>
</feature>
<keyword evidence="4 7" id="KW-1133">Transmembrane helix</keyword>
<accession>A0A8J4EGB4</accession>
<feature type="transmembrane region" description="Helical" evidence="7">
    <location>
        <begin position="345"/>
        <end position="375"/>
    </location>
</feature>
<dbReference type="GO" id="GO:0005886">
    <property type="term" value="C:plasma membrane"/>
    <property type="evidence" value="ECO:0007669"/>
    <property type="project" value="UniProtKB-SubCell"/>
</dbReference>
<dbReference type="Pfam" id="PF02687">
    <property type="entry name" value="FtsX"/>
    <property type="match status" value="1"/>
</dbReference>
<protein>
    <recommendedName>
        <fullName evidence="8">ABC3 transporter permease C-terminal domain-containing protein</fullName>
    </recommendedName>
</protein>
<feature type="transmembrane region" description="Helical" evidence="7">
    <location>
        <begin position="460"/>
        <end position="481"/>
    </location>
</feature>
<feature type="transmembrane region" description="Helical" evidence="7">
    <location>
        <begin position="935"/>
        <end position="963"/>
    </location>
</feature>
<feature type="transmembrane region" description="Helical" evidence="7">
    <location>
        <begin position="892"/>
        <end position="914"/>
    </location>
</feature>
<dbReference type="GO" id="GO:0022857">
    <property type="term" value="F:transmembrane transporter activity"/>
    <property type="evidence" value="ECO:0007669"/>
    <property type="project" value="TreeGrafter"/>
</dbReference>
<evidence type="ECO:0000256" key="4">
    <source>
        <dbReference type="ARBA" id="ARBA00022989"/>
    </source>
</evidence>
<evidence type="ECO:0000256" key="2">
    <source>
        <dbReference type="ARBA" id="ARBA00022475"/>
    </source>
</evidence>
<dbReference type="EMBL" id="BOPH01000083">
    <property type="protein sequence ID" value="GIJ70962.1"/>
    <property type="molecule type" value="Genomic_DNA"/>
</dbReference>
<evidence type="ECO:0000259" key="8">
    <source>
        <dbReference type="Pfam" id="PF02687"/>
    </source>
</evidence>
<keyword evidence="2" id="KW-1003">Cell membrane</keyword>
<organism evidence="9 10">
    <name type="scientific">Virgisporangium ochraceum</name>
    <dbReference type="NCBI Taxonomy" id="65505"/>
    <lineage>
        <taxon>Bacteria</taxon>
        <taxon>Bacillati</taxon>
        <taxon>Actinomycetota</taxon>
        <taxon>Actinomycetes</taxon>
        <taxon>Micromonosporales</taxon>
        <taxon>Micromonosporaceae</taxon>
        <taxon>Virgisporangium</taxon>
    </lineage>
</organism>
<dbReference type="PANTHER" id="PTHR30572">
    <property type="entry name" value="MEMBRANE COMPONENT OF TRANSPORTER-RELATED"/>
    <property type="match status" value="1"/>
</dbReference>
<keyword evidence="10" id="KW-1185">Reference proteome</keyword>
<reference evidence="9" key="1">
    <citation type="submission" date="2021-01" db="EMBL/GenBank/DDBJ databases">
        <title>Whole genome shotgun sequence of Virgisporangium ochraceum NBRC 16418.</title>
        <authorList>
            <person name="Komaki H."/>
            <person name="Tamura T."/>
        </authorList>
    </citation>
    <scope>NUCLEOTIDE SEQUENCE</scope>
    <source>
        <strain evidence="9">NBRC 16418</strain>
    </source>
</reference>
<evidence type="ECO:0000313" key="9">
    <source>
        <dbReference type="EMBL" id="GIJ70962.1"/>
    </source>
</evidence>
<proteinExistence type="inferred from homology"/>
<gene>
    <name evidence="9" type="ORF">Voc01_058790</name>
</gene>
<feature type="transmembrane region" description="Helical" evidence="7">
    <location>
        <begin position="395"/>
        <end position="413"/>
    </location>
</feature>
<name>A0A8J4EGB4_9ACTN</name>
<keyword evidence="3 7" id="KW-0812">Transmembrane</keyword>
<dbReference type="AlphaFoldDB" id="A0A8J4EGB4"/>
<dbReference type="Proteomes" id="UP000635606">
    <property type="component" value="Unassembled WGS sequence"/>
</dbReference>
<evidence type="ECO:0000256" key="3">
    <source>
        <dbReference type="ARBA" id="ARBA00022692"/>
    </source>
</evidence>
<dbReference type="InterPro" id="IPR050250">
    <property type="entry name" value="Macrolide_Exporter_MacB"/>
</dbReference>
<evidence type="ECO:0000256" key="5">
    <source>
        <dbReference type="ARBA" id="ARBA00023136"/>
    </source>
</evidence>